<reference evidence="2" key="1">
    <citation type="journal article" date="2019" name="Int. J. Syst. Evol. Microbiol.">
        <title>The Global Catalogue of Microorganisms (GCM) 10K type strain sequencing project: providing services to taxonomists for standard genome sequencing and annotation.</title>
        <authorList>
            <consortium name="The Broad Institute Genomics Platform"/>
            <consortium name="The Broad Institute Genome Sequencing Center for Infectious Disease"/>
            <person name="Wu L."/>
            <person name="Ma J."/>
        </authorList>
    </citation>
    <scope>NUCLEOTIDE SEQUENCE [LARGE SCALE GENOMIC DNA]</scope>
    <source>
        <strain evidence="2">JCM 16923</strain>
    </source>
</reference>
<dbReference type="EMBL" id="BAAAZW010000012">
    <property type="protein sequence ID" value="GAA3969539.1"/>
    <property type="molecule type" value="Genomic_DNA"/>
</dbReference>
<keyword evidence="2" id="KW-1185">Reference proteome</keyword>
<evidence type="ECO:0008006" key="3">
    <source>
        <dbReference type="Google" id="ProtNLM"/>
    </source>
</evidence>
<organism evidence="1 2">
    <name type="scientific">Gordonia caeni</name>
    <dbReference type="NCBI Taxonomy" id="1007097"/>
    <lineage>
        <taxon>Bacteria</taxon>
        <taxon>Bacillati</taxon>
        <taxon>Actinomycetota</taxon>
        <taxon>Actinomycetes</taxon>
        <taxon>Mycobacteriales</taxon>
        <taxon>Gordoniaceae</taxon>
        <taxon>Gordonia</taxon>
    </lineage>
</organism>
<name>A0ABP7PS11_9ACTN</name>
<dbReference type="RefSeq" id="WP_344785657.1">
    <property type="nucleotide sequence ID" value="NZ_BAAAZW010000012.1"/>
</dbReference>
<protein>
    <recommendedName>
        <fullName evidence="3">DUF393 domain-containing protein</fullName>
    </recommendedName>
</protein>
<proteinExistence type="predicted"/>
<dbReference type="Proteomes" id="UP001418444">
    <property type="component" value="Unassembled WGS sequence"/>
</dbReference>
<sequence length="74" mass="8429">MRRLALTGTAVCLPLVIKDFAECFVIAGDRVEWSIAGSLRWVGRLPWRLLVPLARPVFAFVLRHALRPGTFRIR</sequence>
<evidence type="ECO:0000313" key="1">
    <source>
        <dbReference type="EMBL" id="GAA3969539.1"/>
    </source>
</evidence>
<evidence type="ECO:0000313" key="2">
    <source>
        <dbReference type="Proteomes" id="UP001418444"/>
    </source>
</evidence>
<comment type="caution">
    <text evidence="1">The sequence shown here is derived from an EMBL/GenBank/DDBJ whole genome shotgun (WGS) entry which is preliminary data.</text>
</comment>
<accession>A0ABP7PS11</accession>
<gene>
    <name evidence="1" type="ORF">GCM10022231_33480</name>
</gene>